<organism evidence="1 3">
    <name type="scientific">Tetradesmus obliquus</name>
    <name type="common">Green alga</name>
    <name type="synonym">Acutodesmus obliquus</name>
    <dbReference type="NCBI Taxonomy" id="3088"/>
    <lineage>
        <taxon>Eukaryota</taxon>
        <taxon>Viridiplantae</taxon>
        <taxon>Chlorophyta</taxon>
        <taxon>core chlorophytes</taxon>
        <taxon>Chlorophyceae</taxon>
        <taxon>CS clade</taxon>
        <taxon>Sphaeropleales</taxon>
        <taxon>Scenedesmaceae</taxon>
        <taxon>Tetradesmus</taxon>
    </lineage>
</organism>
<proteinExistence type="predicted"/>
<accession>A0A383V7T9</accession>
<reference evidence="1 3" key="1">
    <citation type="submission" date="2016-10" db="EMBL/GenBank/DDBJ databases">
        <authorList>
            <person name="Cai Z."/>
        </authorList>
    </citation>
    <scope>NUCLEOTIDE SEQUENCE [LARGE SCALE GENOMIC DNA]</scope>
</reference>
<dbReference type="AlphaFoldDB" id="A0A383V7T9"/>
<dbReference type="Proteomes" id="UP000256970">
    <property type="component" value="Unassembled WGS sequence"/>
</dbReference>
<evidence type="ECO:0000313" key="1">
    <source>
        <dbReference type="EMBL" id="SZX60406.1"/>
    </source>
</evidence>
<protein>
    <submittedName>
        <fullName evidence="1">Uncharacterized protein</fullName>
    </submittedName>
</protein>
<evidence type="ECO:0000313" key="2">
    <source>
        <dbReference type="EMBL" id="SZX79315.1"/>
    </source>
</evidence>
<evidence type="ECO:0000313" key="3">
    <source>
        <dbReference type="Proteomes" id="UP000256970"/>
    </source>
</evidence>
<keyword evidence="3" id="KW-1185">Reference proteome</keyword>
<gene>
    <name evidence="2" type="ORF">BQ4739_LOCUS19594</name>
    <name evidence="1" type="ORF">BQ4739_LOCUS957</name>
</gene>
<sequence>MQLDQLLHLLKDFIAAASCPTPSAAAAGWPEQWETEPDPLLPSHVLQEAVCSPRVLEAAGYSEAAAKASWIRSQLQQPLLGGPAALLSLDLEYDVGDIQTKCFSATLNRAYKGKRKHSDVDVVVDVSHRRVKLHGQSDGWAQVIPLALAAPDMD</sequence>
<dbReference type="EMBL" id="FNXT01001362">
    <property type="protein sequence ID" value="SZX79315.1"/>
    <property type="molecule type" value="Genomic_DNA"/>
</dbReference>
<name>A0A383V7T9_TETOB</name>
<dbReference type="EMBL" id="FNXT01000062">
    <property type="protein sequence ID" value="SZX60406.1"/>
    <property type="molecule type" value="Genomic_DNA"/>
</dbReference>